<keyword evidence="14" id="KW-1185">Reference proteome</keyword>
<dbReference type="GO" id="GO:0046872">
    <property type="term" value="F:metal ion binding"/>
    <property type="evidence" value="ECO:0007669"/>
    <property type="project" value="UniProtKB-UniRule"/>
</dbReference>
<feature type="transmembrane region" description="Helical" evidence="12">
    <location>
        <begin position="55"/>
        <end position="76"/>
    </location>
</feature>
<dbReference type="EMBL" id="SMBX01000004">
    <property type="protein sequence ID" value="TCU99062.1"/>
    <property type="molecule type" value="Genomic_DNA"/>
</dbReference>
<dbReference type="InterPro" id="IPR002585">
    <property type="entry name" value="Cyt-d_ubiquinol_oxidase_su_1"/>
</dbReference>
<name>A0A4R3V641_9BURK</name>
<keyword evidence="11 12" id="KW-0472">Membrane</keyword>
<feature type="transmembrane region" description="Helical" evidence="12">
    <location>
        <begin position="96"/>
        <end position="117"/>
    </location>
</feature>
<dbReference type="AlphaFoldDB" id="A0A4R3V641"/>
<comment type="subcellular location">
    <subcellularLocation>
        <location evidence="12">Cell inner membrane</location>
    </subcellularLocation>
    <subcellularLocation>
        <location evidence="1">Cell membrane</location>
        <topology evidence="1">Multi-pass membrane protein</topology>
    </subcellularLocation>
</comment>
<keyword evidence="5 12" id="KW-0349">Heme</keyword>
<dbReference type="GO" id="GO:0005886">
    <property type="term" value="C:plasma membrane"/>
    <property type="evidence" value="ECO:0007669"/>
    <property type="project" value="UniProtKB-SubCell"/>
</dbReference>
<reference evidence="13 14" key="1">
    <citation type="submission" date="2019-03" db="EMBL/GenBank/DDBJ databases">
        <title>Genomic Encyclopedia of Type Strains, Phase IV (KMG-IV): sequencing the most valuable type-strain genomes for metagenomic binning, comparative biology and taxonomic classification.</title>
        <authorList>
            <person name="Goeker M."/>
        </authorList>
    </citation>
    <scope>NUCLEOTIDE SEQUENCE [LARGE SCALE GENOMIC DNA]</scope>
    <source>
        <strain evidence="13 14">DSM 100048</strain>
    </source>
</reference>
<protein>
    <submittedName>
        <fullName evidence="13">Cytochrome bd-I ubiquinol oxidase subunit 1 apoprotein</fullName>
    </submittedName>
</protein>
<keyword evidence="8 12" id="KW-0249">Electron transport</keyword>
<evidence type="ECO:0000313" key="14">
    <source>
        <dbReference type="Proteomes" id="UP000294692"/>
    </source>
</evidence>
<accession>A0A4R3V641</accession>
<dbReference type="GO" id="GO:0020037">
    <property type="term" value="F:heme binding"/>
    <property type="evidence" value="ECO:0007669"/>
    <property type="project" value="TreeGrafter"/>
</dbReference>
<dbReference type="RefSeq" id="WP_132476486.1">
    <property type="nucleotide sequence ID" value="NZ_SMBX01000004.1"/>
</dbReference>
<evidence type="ECO:0000256" key="9">
    <source>
        <dbReference type="ARBA" id="ARBA00022989"/>
    </source>
</evidence>
<evidence type="ECO:0000256" key="2">
    <source>
        <dbReference type="ARBA" id="ARBA00009819"/>
    </source>
</evidence>
<dbReference type="PANTHER" id="PTHR30365:SF14">
    <property type="entry name" value="CYTOCHROME BD MENAQUINOL OXIDASE SUBUNIT I-RELATED"/>
    <property type="match status" value="1"/>
</dbReference>
<evidence type="ECO:0000256" key="8">
    <source>
        <dbReference type="ARBA" id="ARBA00022982"/>
    </source>
</evidence>
<keyword evidence="6 12" id="KW-0812">Transmembrane</keyword>
<evidence type="ECO:0000256" key="12">
    <source>
        <dbReference type="PIRNR" id="PIRNR006446"/>
    </source>
</evidence>
<comment type="similarity">
    <text evidence="2 12">Belongs to the cytochrome ubiquinol oxidase subunit 1 family.</text>
</comment>
<dbReference type="GO" id="GO:0009055">
    <property type="term" value="F:electron transfer activity"/>
    <property type="evidence" value="ECO:0007669"/>
    <property type="project" value="UniProtKB-UniRule"/>
</dbReference>
<proteinExistence type="inferred from homology"/>
<keyword evidence="3 12" id="KW-0813">Transport</keyword>
<keyword evidence="4 12" id="KW-1003">Cell membrane</keyword>
<dbReference type="GO" id="GO:0070069">
    <property type="term" value="C:cytochrome complex"/>
    <property type="evidence" value="ECO:0007669"/>
    <property type="project" value="UniProtKB-UniRule"/>
</dbReference>
<keyword evidence="7 12" id="KW-0479">Metal-binding</keyword>
<feature type="transmembrane region" description="Helical" evidence="12">
    <location>
        <begin position="315"/>
        <end position="338"/>
    </location>
</feature>
<evidence type="ECO:0000256" key="6">
    <source>
        <dbReference type="ARBA" id="ARBA00022692"/>
    </source>
</evidence>
<evidence type="ECO:0000313" key="13">
    <source>
        <dbReference type="EMBL" id="TCU99062.1"/>
    </source>
</evidence>
<evidence type="ECO:0000256" key="5">
    <source>
        <dbReference type="ARBA" id="ARBA00022617"/>
    </source>
</evidence>
<keyword evidence="10 12" id="KW-0408">Iron</keyword>
<feature type="transmembrane region" description="Helical" evidence="12">
    <location>
        <begin position="129"/>
        <end position="152"/>
    </location>
</feature>
<feature type="transmembrane region" description="Helical" evidence="12">
    <location>
        <begin position="405"/>
        <end position="427"/>
    </location>
</feature>
<evidence type="ECO:0000256" key="11">
    <source>
        <dbReference type="ARBA" id="ARBA00023136"/>
    </source>
</evidence>
<dbReference type="OrthoDB" id="8675262at2"/>
<dbReference type="GO" id="GO:0016682">
    <property type="term" value="F:oxidoreductase activity, acting on diphenols and related substances as donors, oxygen as acceptor"/>
    <property type="evidence" value="ECO:0007669"/>
    <property type="project" value="TreeGrafter"/>
</dbReference>
<feature type="transmembrane region" description="Helical" evidence="12">
    <location>
        <begin position="359"/>
        <end position="385"/>
    </location>
</feature>
<feature type="transmembrane region" description="Helical" evidence="12">
    <location>
        <begin position="12"/>
        <end position="34"/>
    </location>
</feature>
<comment type="caution">
    <text evidence="13">The sequence shown here is derived from an EMBL/GenBank/DDBJ whole genome shotgun (WGS) entry which is preliminary data.</text>
</comment>
<evidence type="ECO:0000256" key="7">
    <source>
        <dbReference type="ARBA" id="ARBA00022723"/>
    </source>
</evidence>
<evidence type="ECO:0000256" key="3">
    <source>
        <dbReference type="ARBA" id="ARBA00022448"/>
    </source>
</evidence>
<evidence type="ECO:0000256" key="4">
    <source>
        <dbReference type="ARBA" id="ARBA00022475"/>
    </source>
</evidence>
<organism evidence="13 14">
    <name type="scientific">Paracandidimonas soli</name>
    <dbReference type="NCBI Taxonomy" id="1917182"/>
    <lineage>
        <taxon>Bacteria</taxon>
        <taxon>Pseudomonadati</taxon>
        <taxon>Pseudomonadota</taxon>
        <taxon>Betaproteobacteria</taxon>
        <taxon>Burkholderiales</taxon>
        <taxon>Alcaligenaceae</taxon>
        <taxon>Paracandidimonas</taxon>
    </lineage>
</organism>
<keyword evidence="9 12" id="KW-1133">Transmembrane helix</keyword>
<dbReference type="Pfam" id="PF01654">
    <property type="entry name" value="Cyt_bd_oxida_I"/>
    <property type="match status" value="1"/>
</dbReference>
<dbReference type="PIRSF" id="PIRSF006446">
    <property type="entry name" value="Cyt_quinol_oxidase_1"/>
    <property type="match status" value="1"/>
</dbReference>
<evidence type="ECO:0000256" key="1">
    <source>
        <dbReference type="ARBA" id="ARBA00004651"/>
    </source>
</evidence>
<dbReference type="GO" id="GO:0019646">
    <property type="term" value="P:aerobic electron transport chain"/>
    <property type="evidence" value="ECO:0007669"/>
    <property type="project" value="InterPro"/>
</dbReference>
<feature type="transmembrane region" description="Helical" evidence="12">
    <location>
        <begin position="179"/>
        <end position="201"/>
    </location>
</feature>
<sequence>MAYSSLWLPQIHFLASLGFMALFLGASLGLAWLLAYFRLRSLRADGAGWLAAYRFWVRVFALALALGMTSGIAVLIQAGSLWPGLFVKAGDVIGPLLAAALVCGFIFKSCFLGAMLFAERRLTDRAHALMALMVAVGLTLTLFWLVALVSWMQTPAGVWVFDDKYGVRDWAAVVFNPSFPWYAGLYLAACLACVAFLVLAVTAWQSLWHPLGDGERHAFRTSMVLGGASLVVLVCMAIGAGQMTARLLPAKAAATAGYWHSGSPPDFVLFALPSEAAGGNRASLHWPRAGGRWLGKNEEGELRGLDQFAGMSPPVAATFLSFRLAVLAGALMAVCLAATAVRLRGQADPSGLPRWWKRWLVSMGIGGSLLMLAGVTYVMVGAHPYAITGAVTLQEAAAVIEPGELFLGMLAYLAVYGICIAAFIGLVGHAARYGVVPVARHRGRA</sequence>
<dbReference type="PANTHER" id="PTHR30365">
    <property type="entry name" value="CYTOCHROME D UBIQUINOL OXIDASE"/>
    <property type="match status" value="1"/>
</dbReference>
<dbReference type="Proteomes" id="UP000294692">
    <property type="component" value="Unassembled WGS sequence"/>
</dbReference>
<gene>
    <name evidence="13" type="ORF">EV686_104161</name>
</gene>
<feature type="transmembrane region" description="Helical" evidence="12">
    <location>
        <begin position="222"/>
        <end position="241"/>
    </location>
</feature>
<evidence type="ECO:0000256" key="10">
    <source>
        <dbReference type="ARBA" id="ARBA00023004"/>
    </source>
</evidence>